<gene>
    <name evidence="1" type="ORF">ACHHYP_08590</name>
</gene>
<keyword evidence="2" id="KW-1185">Reference proteome</keyword>
<sequence length="210" mass="23519">MKTRQLEPLPQQCTISHQQFASQSAEELAVLRAIVVREACLDYLLSLAVTFPTPPADLLRALLQLRTASLDVVEAIALWRRILVRPMPFVWRGANYLLRLAHDGDFLAKSSQVAAALGCPLRRHNPFCTVPGLDMRHRARDVALAADLVLVIDTAEPSLPLRLHRAELLVLLEEEEHPIAAPGAAKDARWGLLVQREAEEVNRRRFGLEH</sequence>
<reference evidence="1 2" key="1">
    <citation type="journal article" date="2014" name="Genome Biol. Evol.">
        <title>The secreted proteins of Achlya hypogyna and Thraustotheca clavata identify the ancestral oomycete secretome and reveal gene acquisitions by horizontal gene transfer.</title>
        <authorList>
            <person name="Misner I."/>
            <person name="Blouin N."/>
            <person name="Leonard G."/>
            <person name="Richards T.A."/>
            <person name="Lane C.E."/>
        </authorList>
    </citation>
    <scope>NUCLEOTIDE SEQUENCE [LARGE SCALE GENOMIC DNA]</scope>
    <source>
        <strain evidence="1 2">ATCC 48635</strain>
    </source>
</reference>
<accession>A0A1V9ZKG2</accession>
<dbReference type="OrthoDB" id="72282at2759"/>
<evidence type="ECO:0000313" key="1">
    <source>
        <dbReference type="EMBL" id="OQR98469.1"/>
    </source>
</evidence>
<dbReference type="EMBL" id="JNBR01000084">
    <property type="protein sequence ID" value="OQR98469.1"/>
    <property type="molecule type" value="Genomic_DNA"/>
</dbReference>
<organism evidence="1 2">
    <name type="scientific">Achlya hypogyna</name>
    <name type="common">Oomycete</name>
    <name type="synonym">Protoachlya hypogyna</name>
    <dbReference type="NCBI Taxonomy" id="1202772"/>
    <lineage>
        <taxon>Eukaryota</taxon>
        <taxon>Sar</taxon>
        <taxon>Stramenopiles</taxon>
        <taxon>Oomycota</taxon>
        <taxon>Saprolegniomycetes</taxon>
        <taxon>Saprolegniales</taxon>
        <taxon>Achlyaceae</taxon>
        <taxon>Achlya</taxon>
    </lineage>
</organism>
<dbReference type="Proteomes" id="UP000243579">
    <property type="component" value="Unassembled WGS sequence"/>
</dbReference>
<dbReference type="AlphaFoldDB" id="A0A1V9ZKG2"/>
<proteinExistence type="predicted"/>
<evidence type="ECO:0000313" key="2">
    <source>
        <dbReference type="Proteomes" id="UP000243579"/>
    </source>
</evidence>
<protein>
    <submittedName>
        <fullName evidence="1">Uncharacterized protein</fullName>
    </submittedName>
</protein>
<name>A0A1V9ZKG2_ACHHY</name>
<comment type="caution">
    <text evidence="1">The sequence shown here is derived from an EMBL/GenBank/DDBJ whole genome shotgun (WGS) entry which is preliminary data.</text>
</comment>